<accession>A0ACC2I7T1</accession>
<keyword evidence="2" id="KW-1185">Reference proteome</keyword>
<evidence type="ECO:0000313" key="1">
    <source>
        <dbReference type="EMBL" id="KAJ8111193.1"/>
    </source>
</evidence>
<name>A0ACC2I7T1_9PLEO</name>
<organism evidence="1 2">
    <name type="scientific">Boeremia exigua</name>
    <dbReference type="NCBI Taxonomy" id="749465"/>
    <lineage>
        <taxon>Eukaryota</taxon>
        <taxon>Fungi</taxon>
        <taxon>Dikarya</taxon>
        <taxon>Ascomycota</taxon>
        <taxon>Pezizomycotina</taxon>
        <taxon>Dothideomycetes</taxon>
        <taxon>Pleosporomycetidae</taxon>
        <taxon>Pleosporales</taxon>
        <taxon>Pleosporineae</taxon>
        <taxon>Didymellaceae</taxon>
        <taxon>Boeremia</taxon>
    </lineage>
</organism>
<sequence length="234" mass="26385">MHSRARALGALTARTAAAPRRRAMCGTVMRLPSRRGWLAQYYSNTVMMRHCLHRDPASTQNIAAMHRSQPYIPQSPKKKLVPRTETYKARAAARTTQTGDATPAQSNNDNALDWAEFLEHSRFDHDVANCSFCTSNRLDTATAAPIASPAAARDVQSFRQQTVAYVSEAWSRHRLVLANLLRTHRAVSRALLLSVKRRGKERRVVADCPPVLPQLRPFSPLFRDADWWAWRSIG</sequence>
<dbReference type="EMBL" id="JAPHNI010000428">
    <property type="protein sequence ID" value="KAJ8111193.1"/>
    <property type="molecule type" value="Genomic_DNA"/>
</dbReference>
<evidence type="ECO:0000313" key="2">
    <source>
        <dbReference type="Proteomes" id="UP001153331"/>
    </source>
</evidence>
<comment type="caution">
    <text evidence="1">The sequence shown here is derived from an EMBL/GenBank/DDBJ whole genome shotgun (WGS) entry which is preliminary data.</text>
</comment>
<proteinExistence type="predicted"/>
<gene>
    <name evidence="1" type="ORF">OPT61_g6155</name>
</gene>
<protein>
    <submittedName>
        <fullName evidence="1">Uncharacterized protein</fullName>
    </submittedName>
</protein>
<reference evidence="1" key="1">
    <citation type="submission" date="2022-11" db="EMBL/GenBank/DDBJ databases">
        <title>Genome Sequence of Boeremia exigua.</title>
        <authorList>
            <person name="Buettner E."/>
        </authorList>
    </citation>
    <scope>NUCLEOTIDE SEQUENCE</scope>
    <source>
        <strain evidence="1">CU02</strain>
    </source>
</reference>
<dbReference type="Proteomes" id="UP001153331">
    <property type="component" value="Unassembled WGS sequence"/>
</dbReference>